<keyword evidence="3" id="KW-1185">Reference proteome</keyword>
<protein>
    <recommendedName>
        <fullName evidence="4">Lipoprotein</fullName>
    </recommendedName>
</protein>
<accession>A0ABT5BTK0</accession>
<comment type="caution">
    <text evidence="2">The sequence shown here is derived from an EMBL/GenBank/DDBJ whole genome shotgun (WGS) entry which is preliminary data.</text>
</comment>
<dbReference type="Proteomes" id="UP001217485">
    <property type="component" value="Unassembled WGS sequence"/>
</dbReference>
<proteinExistence type="predicted"/>
<organism evidence="2 3">
    <name type="scientific">Sorangium atrum</name>
    <dbReference type="NCBI Taxonomy" id="2995308"/>
    <lineage>
        <taxon>Bacteria</taxon>
        <taxon>Pseudomonadati</taxon>
        <taxon>Myxococcota</taxon>
        <taxon>Polyangia</taxon>
        <taxon>Polyangiales</taxon>
        <taxon>Polyangiaceae</taxon>
        <taxon>Sorangium</taxon>
    </lineage>
</organism>
<keyword evidence="1" id="KW-0732">Signal</keyword>
<sequence>MIELLNTRLMCVAMAMAALTTGCAVGVGDEGVDESGADEAVTVEETSQALCGGSRSCGAPGGFTDPNWGWNNAGWANGTWGGVPGCGNNWGNPGWNNWGNPGWNNWGNFGNFKPCGWSPWGNSWRPGCGGSGIGGFAPGWGGGCNRF</sequence>
<feature type="signal peptide" evidence="1">
    <location>
        <begin position="1"/>
        <end position="24"/>
    </location>
</feature>
<evidence type="ECO:0000256" key="1">
    <source>
        <dbReference type="SAM" id="SignalP"/>
    </source>
</evidence>
<feature type="chain" id="PRO_5045447501" description="Lipoprotein" evidence="1">
    <location>
        <begin position="25"/>
        <end position="147"/>
    </location>
</feature>
<evidence type="ECO:0000313" key="2">
    <source>
        <dbReference type="EMBL" id="MDC0676221.1"/>
    </source>
</evidence>
<dbReference type="EMBL" id="JAQNDK010000001">
    <property type="protein sequence ID" value="MDC0676221.1"/>
    <property type="molecule type" value="Genomic_DNA"/>
</dbReference>
<evidence type="ECO:0000313" key="3">
    <source>
        <dbReference type="Proteomes" id="UP001217485"/>
    </source>
</evidence>
<name>A0ABT5BTK0_9BACT</name>
<dbReference type="RefSeq" id="WP_272092928.1">
    <property type="nucleotide sequence ID" value="NZ_JAQNDK010000001.1"/>
</dbReference>
<gene>
    <name evidence="2" type="ORF">POL72_00610</name>
</gene>
<reference evidence="2 3" key="1">
    <citation type="submission" date="2023-01" db="EMBL/GenBank/DDBJ databases">
        <title>Minimal conservation of predation-associated metabolite biosynthetic gene clusters underscores biosynthetic potential of Myxococcota including descriptions for ten novel species: Archangium lansinium sp. nov., Myxococcus landrumus sp. nov., Nannocystis bai.</title>
        <authorList>
            <person name="Ahearne A."/>
            <person name="Stevens C."/>
            <person name="Dowd S."/>
        </authorList>
    </citation>
    <scope>NUCLEOTIDE SEQUENCE [LARGE SCALE GENOMIC DNA]</scope>
    <source>
        <strain evidence="2 3">WIWO2</strain>
    </source>
</reference>
<evidence type="ECO:0008006" key="4">
    <source>
        <dbReference type="Google" id="ProtNLM"/>
    </source>
</evidence>